<reference evidence="8 9" key="1">
    <citation type="submission" date="2015-02" db="EMBL/GenBank/DDBJ databases">
        <title>Improved understanding of the partial-nitritation anammox process through 23 genomes representing the majority of the microbial community.</title>
        <authorList>
            <person name="Speth D.R."/>
            <person name="In T Zandt M."/>
            <person name="Guerrero Cruz S."/>
            <person name="Jetten M.S."/>
            <person name="Dutilh B.E."/>
        </authorList>
    </citation>
    <scope>NUCLEOTIDE SEQUENCE [LARGE SCALE GENOMIC DNA]</scope>
    <source>
        <strain evidence="8">OLB21</strain>
    </source>
</reference>
<protein>
    <recommendedName>
        <fullName evidence="4 5">Small ribosomal subunit protein uS2</fullName>
    </recommendedName>
</protein>
<dbReference type="Pfam" id="PF00318">
    <property type="entry name" value="Ribosomal_S2"/>
    <property type="match status" value="1"/>
</dbReference>
<dbReference type="PROSITE" id="PS00963">
    <property type="entry name" value="RIBOSOMAL_S2_2"/>
    <property type="match status" value="1"/>
</dbReference>
<evidence type="ECO:0000256" key="6">
    <source>
        <dbReference type="RuleBase" id="RU003631"/>
    </source>
</evidence>
<dbReference type="InterPro" id="IPR005706">
    <property type="entry name" value="Ribosomal_uS2_bac/mit/plastid"/>
</dbReference>
<dbReference type="GO" id="GO:0003735">
    <property type="term" value="F:structural constituent of ribosome"/>
    <property type="evidence" value="ECO:0007669"/>
    <property type="project" value="InterPro"/>
</dbReference>
<dbReference type="PATRIC" id="fig|1617427.3.peg.464"/>
<evidence type="ECO:0000256" key="7">
    <source>
        <dbReference type="SAM" id="MobiDB-lite"/>
    </source>
</evidence>
<dbReference type="InterPro" id="IPR001865">
    <property type="entry name" value="Ribosomal_uS2"/>
</dbReference>
<dbReference type="Gene3D" id="3.40.50.10490">
    <property type="entry name" value="Glucose-6-phosphate isomerase like protein, domain 1"/>
    <property type="match status" value="1"/>
</dbReference>
<dbReference type="NCBIfam" id="TIGR01011">
    <property type="entry name" value="rpsB_bact"/>
    <property type="match status" value="1"/>
</dbReference>
<dbReference type="InterPro" id="IPR018130">
    <property type="entry name" value="Ribosomal_uS2_CS"/>
</dbReference>
<evidence type="ECO:0000256" key="2">
    <source>
        <dbReference type="ARBA" id="ARBA00022980"/>
    </source>
</evidence>
<dbReference type="SUPFAM" id="SSF52313">
    <property type="entry name" value="Ribosomal protein S2"/>
    <property type="match status" value="1"/>
</dbReference>
<keyword evidence="2 5" id="KW-0689">Ribosomal protein</keyword>
<evidence type="ECO:0000313" key="9">
    <source>
        <dbReference type="Proteomes" id="UP000070449"/>
    </source>
</evidence>
<evidence type="ECO:0000256" key="5">
    <source>
        <dbReference type="HAMAP-Rule" id="MF_00291"/>
    </source>
</evidence>
<dbReference type="HAMAP" id="MF_00291_B">
    <property type="entry name" value="Ribosomal_uS2_B"/>
    <property type="match status" value="1"/>
</dbReference>
<name>A0A136KJP0_9BACT</name>
<sequence>MSLNAKVASADAPKKFNFEMPDIKEFLKVGVQFGHQSKKWNPKMKSYIFGKKENIHIIDISQSLPALQEAMQFLAKASSEGSILLVGTKRQAADIVKKTAIETGAHYITHRWPGGLLTNFEMIQRSLKKFMTLEHEFKTGVEGRTKFEVSQMKKDWEKMNRLYEGVKTMTQYPKAVVVIDSNYERNAIKEARVLNIPVIGLVDTNCDPEAVDYAIPANDDAIGSINLLVGLLGKAIKTGNGGRGIKHELIDYSTYEVKIVRIEQQAEKKVEIQTSAEVKTETPRPAKIEKKATKATKAGKGLLEDIQKNKETAKRQKATKARK</sequence>
<accession>A0A136KJP0</accession>
<proteinExistence type="inferred from homology"/>
<dbReference type="AlphaFoldDB" id="A0A136KJP0"/>
<dbReference type="PRINTS" id="PR00395">
    <property type="entry name" value="RIBOSOMALS2"/>
</dbReference>
<comment type="similarity">
    <text evidence="1 5 6">Belongs to the universal ribosomal protein uS2 family.</text>
</comment>
<dbReference type="EMBL" id="JYPD01000014">
    <property type="protein sequence ID" value="KXK09637.1"/>
    <property type="molecule type" value="Genomic_DNA"/>
</dbReference>
<dbReference type="GO" id="GO:0015935">
    <property type="term" value="C:small ribosomal subunit"/>
    <property type="evidence" value="ECO:0007669"/>
    <property type="project" value="InterPro"/>
</dbReference>
<evidence type="ECO:0000256" key="1">
    <source>
        <dbReference type="ARBA" id="ARBA00006242"/>
    </source>
</evidence>
<dbReference type="GO" id="GO:0006412">
    <property type="term" value="P:translation"/>
    <property type="evidence" value="ECO:0007669"/>
    <property type="project" value="UniProtKB-UniRule"/>
</dbReference>
<organism evidence="8 9">
    <name type="scientific">candidate division WS6 bacterium OLB21</name>
    <dbReference type="NCBI Taxonomy" id="1617427"/>
    <lineage>
        <taxon>Bacteria</taxon>
        <taxon>Candidatus Dojkabacteria</taxon>
    </lineage>
</organism>
<feature type="compositionally biased region" description="Basic and acidic residues" evidence="7">
    <location>
        <begin position="278"/>
        <end position="292"/>
    </location>
</feature>
<dbReference type="CDD" id="cd01425">
    <property type="entry name" value="RPS2"/>
    <property type="match status" value="1"/>
</dbReference>
<feature type="compositionally biased region" description="Basic and acidic residues" evidence="7">
    <location>
        <begin position="302"/>
        <end position="314"/>
    </location>
</feature>
<dbReference type="Gene3D" id="1.10.287.610">
    <property type="entry name" value="Helix hairpin bin"/>
    <property type="match status" value="1"/>
</dbReference>
<feature type="region of interest" description="Disordered" evidence="7">
    <location>
        <begin position="276"/>
        <end position="323"/>
    </location>
</feature>
<evidence type="ECO:0000313" key="8">
    <source>
        <dbReference type="EMBL" id="KXK09637.1"/>
    </source>
</evidence>
<dbReference type="Proteomes" id="UP000070449">
    <property type="component" value="Unassembled WGS sequence"/>
</dbReference>
<dbReference type="PANTHER" id="PTHR12534">
    <property type="entry name" value="30S RIBOSOMAL PROTEIN S2 PROKARYOTIC AND ORGANELLAR"/>
    <property type="match status" value="1"/>
</dbReference>
<evidence type="ECO:0000256" key="4">
    <source>
        <dbReference type="ARBA" id="ARBA00035256"/>
    </source>
</evidence>
<comment type="caution">
    <text evidence="8">The sequence shown here is derived from an EMBL/GenBank/DDBJ whole genome shotgun (WGS) entry which is preliminary data.</text>
</comment>
<dbReference type="STRING" id="1617427.UZ20_WS6002000441"/>
<gene>
    <name evidence="5 8" type="primary">rpsB</name>
    <name evidence="8" type="ORF">UZ20_WS6002000441</name>
</gene>
<dbReference type="InterPro" id="IPR023591">
    <property type="entry name" value="Ribosomal_uS2_flav_dom_sf"/>
</dbReference>
<keyword evidence="3 5" id="KW-0687">Ribonucleoprotein</keyword>
<dbReference type="PANTHER" id="PTHR12534:SF0">
    <property type="entry name" value="SMALL RIBOSOMAL SUBUNIT PROTEIN US2M"/>
    <property type="match status" value="1"/>
</dbReference>
<evidence type="ECO:0000256" key="3">
    <source>
        <dbReference type="ARBA" id="ARBA00023274"/>
    </source>
</evidence>